<dbReference type="OrthoDB" id="9778690at2"/>
<dbReference type="Proteomes" id="UP000249123">
    <property type="component" value="Unassembled WGS sequence"/>
</dbReference>
<feature type="domain" description="Carrier" evidence="6">
    <location>
        <begin position="1382"/>
        <end position="1459"/>
    </location>
</feature>
<dbReference type="SMART" id="SM01294">
    <property type="entry name" value="PKS_PP_betabranch"/>
    <property type="match status" value="1"/>
</dbReference>
<dbReference type="Pfam" id="PF02801">
    <property type="entry name" value="Ketoacyl-synt_C"/>
    <property type="match status" value="1"/>
</dbReference>
<dbReference type="Pfam" id="PF00109">
    <property type="entry name" value="ketoacyl-synt"/>
    <property type="match status" value="1"/>
</dbReference>
<dbReference type="Gene3D" id="3.30.70.3290">
    <property type="match status" value="1"/>
</dbReference>
<dbReference type="Gene3D" id="3.40.50.720">
    <property type="entry name" value="NAD(P)-binding Rossmann-like Domain"/>
    <property type="match status" value="1"/>
</dbReference>
<dbReference type="Gene3D" id="1.10.1200.10">
    <property type="entry name" value="ACP-like"/>
    <property type="match status" value="1"/>
</dbReference>
<gene>
    <name evidence="8" type="ORF">HY3_01190</name>
</gene>
<dbReference type="EMBL" id="AWFB01000012">
    <property type="protein sequence ID" value="RAN34248.1"/>
    <property type="molecule type" value="Genomic_DNA"/>
</dbReference>
<evidence type="ECO:0000313" key="8">
    <source>
        <dbReference type="EMBL" id="RAN34248.1"/>
    </source>
</evidence>
<keyword evidence="1" id="KW-0596">Phosphopantetheine</keyword>
<dbReference type="InterPro" id="IPR050091">
    <property type="entry name" value="PKS_NRPS_Biosynth_Enz"/>
</dbReference>
<feature type="domain" description="Ketosynthase family 3 (KS3)" evidence="7">
    <location>
        <begin position="5"/>
        <end position="427"/>
    </location>
</feature>
<evidence type="ECO:0000259" key="7">
    <source>
        <dbReference type="PROSITE" id="PS52004"/>
    </source>
</evidence>
<evidence type="ECO:0000256" key="2">
    <source>
        <dbReference type="ARBA" id="ARBA00022553"/>
    </source>
</evidence>
<dbReference type="FunFam" id="3.40.47.10:FF:000019">
    <property type="entry name" value="Polyketide synthase type I"/>
    <property type="match status" value="1"/>
</dbReference>
<dbReference type="Pfam" id="PF00698">
    <property type="entry name" value="Acyl_transf_1"/>
    <property type="match status" value="1"/>
</dbReference>
<dbReference type="SMART" id="SM00823">
    <property type="entry name" value="PKS_PP"/>
    <property type="match status" value="1"/>
</dbReference>
<dbReference type="InterPro" id="IPR014031">
    <property type="entry name" value="Ketoacyl_synth_C"/>
</dbReference>
<dbReference type="CDD" id="cd00833">
    <property type="entry name" value="PKS"/>
    <property type="match status" value="1"/>
</dbReference>
<evidence type="ECO:0000259" key="6">
    <source>
        <dbReference type="PROSITE" id="PS50075"/>
    </source>
</evidence>
<dbReference type="GO" id="GO:0006633">
    <property type="term" value="P:fatty acid biosynthetic process"/>
    <property type="evidence" value="ECO:0007669"/>
    <property type="project" value="InterPro"/>
</dbReference>
<protein>
    <submittedName>
        <fullName evidence="8">Uncharacterized protein</fullName>
    </submittedName>
</protein>
<dbReference type="InterPro" id="IPR013968">
    <property type="entry name" value="PKS_KR"/>
</dbReference>
<dbReference type="Gene3D" id="3.40.366.10">
    <property type="entry name" value="Malonyl-Coenzyme A Acyl Carrier Protein, domain 2"/>
    <property type="match status" value="1"/>
</dbReference>
<dbReference type="SUPFAM" id="SSF47336">
    <property type="entry name" value="ACP-like"/>
    <property type="match status" value="1"/>
</dbReference>
<dbReference type="InterPro" id="IPR016035">
    <property type="entry name" value="Acyl_Trfase/lysoPLipase"/>
</dbReference>
<feature type="region of interest" description="Disordered" evidence="5">
    <location>
        <begin position="1463"/>
        <end position="1483"/>
    </location>
</feature>
<reference evidence="8 9" key="1">
    <citation type="submission" date="2013-04" db="EMBL/GenBank/DDBJ databases">
        <title>Hyphomonas sp. T24B3 Genome Sequencing.</title>
        <authorList>
            <person name="Lai Q."/>
            <person name="Shao Z."/>
        </authorList>
    </citation>
    <scope>NUCLEOTIDE SEQUENCE [LARGE SCALE GENOMIC DNA]</scope>
    <source>
        <strain evidence="8 9">T24B3</strain>
    </source>
</reference>
<dbReference type="InterPro" id="IPR001227">
    <property type="entry name" value="Ac_transferase_dom_sf"/>
</dbReference>
<keyword evidence="3" id="KW-0808">Transferase</keyword>
<dbReference type="SUPFAM" id="SSF55048">
    <property type="entry name" value="Probable ACP-binding domain of malonyl-CoA ACP transacylase"/>
    <property type="match status" value="1"/>
</dbReference>
<name>A0A062U4M2_9PROT</name>
<dbReference type="Pfam" id="PF00550">
    <property type="entry name" value="PP-binding"/>
    <property type="match status" value="1"/>
</dbReference>
<dbReference type="PROSITE" id="PS00606">
    <property type="entry name" value="KS3_1"/>
    <property type="match status" value="1"/>
</dbReference>
<organism evidence="8 9">
    <name type="scientific">Hyphomonas pacifica</name>
    <dbReference type="NCBI Taxonomy" id="1280941"/>
    <lineage>
        <taxon>Bacteria</taxon>
        <taxon>Pseudomonadati</taxon>
        <taxon>Pseudomonadota</taxon>
        <taxon>Alphaproteobacteria</taxon>
        <taxon>Hyphomonadales</taxon>
        <taxon>Hyphomonadaceae</taxon>
        <taxon>Hyphomonas</taxon>
    </lineage>
</organism>
<dbReference type="InterPro" id="IPR009081">
    <property type="entry name" value="PP-bd_ACP"/>
</dbReference>
<dbReference type="InterPro" id="IPR057326">
    <property type="entry name" value="KR_dom"/>
</dbReference>
<dbReference type="Pfam" id="PF16197">
    <property type="entry name" value="KAsynt_C_assoc"/>
    <property type="match status" value="1"/>
</dbReference>
<accession>A0A062U4M2</accession>
<dbReference type="PANTHER" id="PTHR43775:SF37">
    <property type="entry name" value="SI:DKEY-61P9.11"/>
    <property type="match status" value="1"/>
</dbReference>
<keyword evidence="2" id="KW-0597">Phosphoprotein</keyword>
<dbReference type="InterPro" id="IPR036291">
    <property type="entry name" value="NAD(P)-bd_dom_sf"/>
</dbReference>
<evidence type="ECO:0000256" key="3">
    <source>
        <dbReference type="ARBA" id="ARBA00022679"/>
    </source>
</evidence>
<dbReference type="PANTHER" id="PTHR43775">
    <property type="entry name" value="FATTY ACID SYNTHASE"/>
    <property type="match status" value="1"/>
</dbReference>
<sequence length="1504" mass="160438">MADTTRSIAIIGMACRFPGRASTPASFWDVLREGRDVVGEIPADRMDVDGLYDDQPAKPGHIMTRYGGYLEDIDRFDAGFFHISPREAERMDPQQRIVLETAWEALEDAGLDVRNLSESRVGVYVGQWLSDFEMRLLSDPTITDFEMTTGSGRYTTAGRVSHFLGLMGPSLTLDTACSSSLTAVHLAMQSLRSGETDMALAAGVNLILSPHITIGYSQSRMMAPDGRCKFGDASGNGYVRSEGAGVVLLKRLDRALQDGDEIHAIIRGSAINNDGHSSGSFGTPSRKGQEALLRAALLDADVSPASVDYVEAHGTGTRMGDPVELGALSAVMGKGRSTPLRVGSVKTNIGHTEGAAGMAGLLKTTLALKAGCMPASLHFQTPNPDIDWESGMLEIPARAIPWTGKSRYAGVSGFGIAGSNAHLVLQSAPAQKLTGRDEPQPSRPAILPLSAESEDALRALAGAYADKLKDIPDLPVHALAAAAAMRRTALTERAAFVHHDRVSMIAALEAFSGGADSAVRGRAFSGMASNVVFAAPGQGGQWIGMARTLMSEEPAFREALEQCERALSSLVDWSLTEQISLNEADDGWRLDDIAVIQPTLAALAISYARLWSVLGVTPAMTVGHSMGEVAAAAISGILSLEDAMHVVVARSRLMARTSGNGGMALVELSDSDLLDRLAPFHGKLDIAANNSPRASVISGNVNELETVLESLTADGIFCRRIKVDVASHGPQMADLAPQLAAELSGLAPRAPHTPMISTVHGKISEEESFGASYWARNLREPVRFMQAIEAAITAGATAYVELGPNPVLLTSIEQTLSHHEAGGTLTASERRDRTAMDVMAESLATLWANGTEIDWAAYAGKAPQGISLPHYPWQGSRYWHEAAERNSLHQIAHKAQLTDQTRQLLHQIDWIKTARPSPQTAYETQDWLVIGGRADDSEAISNALQQSGIRPYCCSVEDAETTITDSSTWQGVIIVAPKENAGYLPVRLLNLVRGTAQSTCHFVFVTQGAVSVGEGDQRVSVGQAPLIGAMRVTADEHPEFSFRMIDGDPATNLKEQAADIAALALSDESESEIALRAGDCFVPRLHEAPEAGMPSHDFQVKPGAAYLITGGLSSLGLRAATVLAKAGARHIILLSRRGLPPRSDWQSIAKGSETADRIAGVLAIESAGASIETAALDISDESAVNAFLKAREAEMRPTIHGVIHLATSYETHLAANTSESTFNAALGPKLEGARLLDRLLPELDLFLLYSSTMSFVPHHGLAGYAAANCGLDALAADRIARGKAAMSIAWGPWKDLGRAALGHVADEFDARGELSLEAEEGDALIGWLLGRNGSGISAFRMDWPTFQDSRAGRTFKLFEDLLAQEMPADNAGRSFEALPLEERTAAAKVFVPASITKVLKLGQQDIDLNRPLGDLGLNSLMGIELRNALEKHVGRPLPATLAWTYPTARAIVDYLCTDTVAQGITPANPTNANKASTGDYDDSFSEIEDMSEEDALAALLGDRK</sequence>
<dbReference type="GO" id="GO:0004315">
    <property type="term" value="F:3-oxoacyl-[acyl-carrier-protein] synthase activity"/>
    <property type="evidence" value="ECO:0007669"/>
    <property type="project" value="InterPro"/>
</dbReference>
<dbReference type="eggNOG" id="COG3321">
    <property type="taxonomic scope" value="Bacteria"/>
</dbReference>
<dbReference type="GO" id="GO:0031177">
    <property type="term" value="F:phosphopantetheine binding"/>
    <property type="evidence" value="ECO:0007669"/>
    <property type="project" value="InterPro"/>
</dbReference>
<dbReference type="InterPro" id="IPR006162">
    <property type="entry name" value="Ppantetheine_attach_site"/>
</dbReference>
<dbReference type="STRING" id="1280941.HY2_01105"/>
<dbReference type="GO" id="GO:0004312">
    <property type="term" value="F:fatty acid synthase activity"/>
    <property type="evidence" value="ECO:0007669"/>
    <property type="project" value="TreeGrafter"/>
</dbReference>
<dbReference type="PROSITE" id="PS52004">
    <property type="entry name" value="KS3_2"/>
    <property type="match status" value="1"/>
</dbReference>
<dbReference type="Pfam" id="PF08659">
    <property type="entry name" value="KR"/>
    <property type="match status" value="1"/>
</dbReference>
<comment type="caution">
    <text evidence="8">The sequence shown here is derived from an EMBL/GenBank/DDBJ whole genome shotgun (WGS) entry which is preliminary data.</text>
</comment>
<dbReference type="PROSITE" id="PS00012">
    <property type="entry name" value="PHOSPHOPANTETHEINE"/>
    <property type="match status" value="1"/>
</dbReference>
<dbReference type="Gene3D" id="3.40.47.10">
    <property type="match status" value="1"/>
</dbReference>
<evidence type="ECO:0000256" key="5">
    <source>
        <dbReference type="SAM" id="MobiDB-lite"/>
    </source>
</evidence>
<comment type="function">
    <text evidence="4">Involved in production of the polyketide antibiotic thailandamide.</text>
</comment>
<dbReference type="InterPro" id="IPR020806">
    <property type="entry name" value="PKS_PP-bd"/>
</dbReference>
<dbReference type="InterPro" id="IPR014043">
    <property type="entry name" value="Acyl_transferase_dom"/>
</dbReference>
<dbReference type="PROSITE" id="PS50075">
    <property type="entry name" value="CARRIER"/>
    <property type="match status" value="1"/>
</dbReference>
<dbReference type="SUPFAM" id="SSF53901">
    <property type="entry name" value="Thiolase-like"/>
    <property type="match status" value="1"/>
</dbReference>
<dbReference type="RefSeq" id="WP_034825353.1">
    <property type="nucleotide sequence ID" value="NZ_AWFA01000012.1"/>
</dbReference>
<dbReference type="InterPro" id="IPR014030">
    <property type="entry name" value="Ketoacyl_synth_N"/>
</dbReference>
<feature type="compositionally biased region" description="Polar residues" evidence="5">
    <location>
        <begin position="1463"/>
        <end position="1476"/>
    </location>
</feature>
<dbReference type="InterPro" id="IPR018201">
    <property type="entry name" value="Ketoacyl_synth_AS"/>
</dbReference>
<dbReference type="InterPro" id="IPR016036">
    <property type="entry name" value="Malonyl_transacylase_ACP-bd"/>
</dbReference>
<dbReference type="SMART" id="SM00827">
    <property type="entry name" value="PKS_AT"/>
    <property type="match status" value="1"/>
</dbReference>
<dbReference type="InterPro" id="IPR016039">
    <property type="entry name" value="Thiolase-like"/>
</dbReference>
<dbReference type="InterPro" id="IPR036736">
    <property type="entry name" value="ACP-like_sf"/>
</dbReference>
<evidence type="ECO:0000256" key="4">
    <source>
        <dbReference type="ARBA" id="ARBA00054155"/>
    </source>
</evidence>
<evidence type="ECO:0000313" key="9">
    <source>
        <dbReference type="Proteomes" id="UP000249123"/>
    </source>
</evidence>
<dbReference type="InterPro" id="IPR020841">
    <property type="entry name" value="PKS_Beta-ketoAc_synthase_dom"/>
</dbReference>
<dbReference type="InterPro" id="IPR032821">
    <property type="entry name" value="PKS_assoc"/>
</dbReference>
<dbReference type="SUPFAM" id="SSF51735">
    <property type="entry name" value="NAD(P)-binding Rossmann-fold domains"/>
    <property type="match status" value="2"/>
</dbReference>
<keyword evidence="9" id="KW-1185">Reference proteome</keyword>
<proteinExistence type="predicted"/>
<dbReference type="SUPFAM" id="SSF52151">
    <property type="entry name" value="FabD/lysophospholipase-like"/>
    <property type="match status" value="1"/>
</dbReference>
<dbReference type="SMART" id="SM00822">
    <property type="entry name" value="PKS_KR"/>
    <property type="match status" value="1"/>
</dbReference>
<evidence type="ECO:0000256" key="1">
    <source>
        <dbReference type="ARBA" id="ARBA00022450"/>
    </source>
</evidence>
<dbReference type="SMART" id="SM00825">
    <property type="entry name" value="PKS_KS"/>
    <property type="match status" value="1"/>
</dbReference>